<dbReference type="InterPro" id="IPR000780">
    <property type="entry name" value="CheR_MeTrfase"/>
</dbReference>
<dbReference type="KEGG" id="smax:FJR03_10930"/>
<dbReference type="EMBL" id="CP041165">
    <property type="protein sequence ID" value="QOP42221.1"/>
    <property type="molecule type" value="Genomic_DNA"/>
</dbReference>
<dbReference type="PROSITE" id="PS50123">
    <property type="entry name" value="CHER"/>
    <property type="match status" value="1"/>
</dbReference>
<keyword evidence="3" id="KW-0949">S-adenosyl-L-methionine</keyword>
<dbReference type="SUPFAM" id="SSF53335">
    <property type="entry name" value="S-adenosyl-L-methionine-dependent methyltransferases"/>
    <property type="match status" value="1"/>
</dbReference>
<dbReference type="GO" id="GO:0032259">
    <property type="term" value="P:methylation"/>
    <property type="evidence" value="ECO:0007669"/>
    <property type="project" value="UniProtKB-KW"/>
</dbReference>
<dbReference type="PRINTS" id="PR00996">
    <property type="entry name" value="CHERMTFRASE"/>
</dbReference>
<protein>
    <submittedName>
        <fullName evidence="5">Protein-glutamate O-methyltransferase CheR</fullName>
    </submittedName>
</protein>
<dbReference type="CDD" id="cd02440">
    <property type="entry name" value="AdoMet_MTases"/>
    <property type="match status" value="1"/>
</dbReference>
<dbReference type="GO" id="GO:0008757">
    <property type="term" value="F:S-adenosylmethionine-dependent methyltransferase activity"/>
    <property type="evidence" value="ECO:0007669"/>
    <property type="project" value="InterPro"/>
</dbReference>
<reference evidence="5 6" key="1">
    <citation type="submission" date="2019-06" db="EMBL/GenBank/DDBJ databases">
        <title>Sulfurimonas gotlandica sp. nov., a chemoautotrophic and psychrotolerant epsilonproteobacterium isolated from a pelagic redoxcline, and an emended description of the genus Sulfurimonas.</title>
        <authorList>
            <person name="Wang S."/>
            <person name="Jiang L."/>
            <person name="Shao Z."/>
        </authorList>
    </citation>
    <scope>NUCLEOTIDE SEQUENCE [LARGE SCALE GENOMIC DNA]</scope>
    <source>
        <strain evidence="5 6">B2</strain>
    </source>
</reference>
<keyword evidence="2 5" id="KW-0808">Transferase</keyword>
<organism evidence="5 6">
    <name type="scientific">Sulfurimonas marina</name>
    <dbReference type="NCBI Taxonomy" id="2590551"/>
    <lineage>
        <taxon>Bacteria</taxon>
        <taxon>Pseudomonadati</taxon>
        <taxon>Campylobacterota</taxon>
        <taxon>Epsilonproteobacteria</taxon>
        <taxon>Campylobacterales</taxon>
        <taxon>Sulfurimonadaceae</taxon>
        <taxon>Sulfurimonas</taxon>
    </lineage>
</organism>
<evidence type="ECO:0000256" key="2">
    <source>
        <dbReference type="ARBA" id="ARBA00022679"/>
    </source>
</evidence>
<feature type="domain" description="CheR-type methyltransferase" evidence="4">
    <location>
        <begin position="61"/>
        <end position="259"/>
    </location>
</feature>
<dbReference type="Pfam" id="PF01739">
    <property type="entry name" value="CheR"/>
    <property type="match status" value="1"/>
</dbReference>
<keyword evidence="6" id="KW-1185">Reference proteome</keyword>
<dbReference type="Proteomes" id="UP000593910">
    <property type="component" value="Chromosome"/>
</dbReference>
<dbReference type="InterPro" id="IPR029063">
    <property type="entry name" value="SAM-dependent_MTases_sf"/>
</dbReference>
<dbReference type="PANTHER" id="PTHR24422:SF19">
    <property type="entry name" value="CHEMOTAXIS PROTEIN METHYLTRANSFERASE"/>
    <property type="match status" value="1"/>
</dbReference>
<name>A0A7M1AXN1_9BACT</name>
<evidence type="ECO:0000259" key="4">
    <source>
        <dbReference type="PROSITE" id="PS50123"/>
    </source>
</evidence>
<sequence length="259" mass="30406">MLSWLFPKKTQTETPVYQEHKEDFSDVTIVAEYFKELTGVTFDKQISILNSKAKSFCQNNNIYSYKELLNKISQDKVLKQELINRLTTNETFFYREFNQIAELVSLIKQESHPVRILCAPCATGEESYSIAIALLESGVASNKFKIIGIDINSDAIDRAKKANYRERNVRNLSEELQQRYFIQEGESFQLKSDIKQLVEFHIFNIFEERFKSLEKFDYIFSRNMLIYFDADTKQKAVEVLRSMQKDQSKKIFFGHADLF</sequence>
<dbReference type="RefSeq" id="WP_193113542.1">
    <property type="nucleotide sequence ID" value="NZ_CP041165.1"/>
</dbReference>
<gene>
    <name evidence="5" type="ORF">FJR03_10930</name>
</gene>
<evidence type="ECO:0000313" key="5">
    <source>
        <dbReference type="EMBL" id="QOP42221.1"/>
    </source>
</evidence>
<dbReference type="AlphaFoldDB" id="A0A7M1AXN1"/>
<dbReference type="InterPro" id="IPR022642">
    <property type="entry name" value="CheR_C"/>
</dbReference>
<keyword evidence="1 5" id="KW-0489">Methyltransferase</keyword>
<evidence type="ECO:0000313" key="6">
    <source>
        <dbReference type="Proteomes" id="UP000593910"/>
    </source>
</evidence>
<evidence type="ECO:0000256" key="3">
    <source>
        <dbReference type="ARBA" id="ARBA00022691"/>
    </source>
</evidence>
<dbReference type="Gene3D" id="3.40.50.150">
    <property type="entry name" value="Vaccinia Virus protein VP39"/>
    <property type="match status" value="1"/>
</dbReference>
<dbReference type="InterPro" id="IPR050903">
    <property type="entry name" value="Bact_Chemotaxis_MeTrfase"/>
</dbReference>
<proteinExistence type="predicted"/>
<dbReference type="SMART" id="SM00138">
    <property type="entry name" value="MeTrc"/>
    <property type="match status" value="1"/>
</dbReference>
<evidence type="ECO:0000256" key="1">
    <source>
        <dbReference type="ARBA" id="ARBA00022603"/>
    </source>
</evidence>
<dbReference type="PANTHER" id="PTHR24422">
    <property type="entry name" value="CHEMOTAXIS PROTEIN METHYLTRANSFERASE"/>
    <property type="match status" value="1"/>
</dbReference>
<accession>A0A7M1AXN1</accession>